<dbReference type="EMBL" id="PNHG01000001">
    <property type="protein sequence ID" value="PMC65493.1"/>
    <property type="molecule type" value="Genomic_DNA"/>
</dbReference>
<evidence type="ECO:0000313" key="8">
    <source>
        <dbReference type="EMBL" id="PMC65493.1"/>
    </source>
</evidence>
<dbReference type="InterPro" id="IPR037004">
    <property type="entry name" value="Exonuc_VII_ssu_sf"/>
</dbReference>
<gene>
    <name evidence="6" type="primary">xseB</name>
    <name evidence="8" type="ORF">CJ203_01090</name>
</gene>
<comment type="function">
    <text evidence="6">Bidirectionally degrades single-stranded DNA into large acid-insoluble oligonucleotides, which are then degraded further into small acid-soluble oligonucleotides.</text>
</comment>
<dbReference type="GO" id="GO:0005829">
    <property type="term" value="C:cytosol"/>
    <property type="evidence" value="ECO:0007669"/>
    <property type="project" value="TreeGrafter"/>
</dbReference>
<sequence length="113" mass="12429">MTENTFGQGAPNDDAFPAPETLTYEQARDQLIETVKILELGQMSLDESLKYWERGEALAKRCEVLLNGAQERVEAALGSSQEGAAQRGAAMEQQKEATKEDQERAAQEEVPGE</sequence>
<dbReference type="PANTHER" id="PTHR34137:SF1">
    <property type="entry name" value="EXODEOXYRIBONUCLEASE 7 SMALL SUBUNIT"/>
    <property type="match status" value="1"/>
</dbReference>
<dbReference type="EC" id="3.1.11.6" evidence="6"/>
<organism evidence="8 9">
    <name type="scientific">Corynebacterium tuscaniense</name>
    <dbReference type="NCBI Taxonomy" id="302449"/>
    <lineage>
        <taxon>Bacteria</taxon>
        <taxon>Bacillati</taxon>
        <taxon>Actinomycetota</taxon>
        <taxon>Actinomycetes</taxon>
        <taxon>Mycobacteriales</taxon>
        <taxon>Corynebacteriaceae</taxon>
        <taxon>Corynebacterium</taxon>
    </lineage>
</organism>
<dbReference type="RefSeq" id="WP_034664668.1">
    <property type="nucleotide sequence ID" value="NZ_JBHRZL010000045.1"/>
</dbReference>
<evidence type="ECO:0000256" key="7">
    <source>
        <dbReference type="SAM" id="MobiDB-lite"/>
    </source>
</evidence>
<evidence type="ECO:0000256" key="3">
    <source>
        <dbReference type="ARBA" id="ARBA00022722"/>
    </source>
</evidence>
<dbReference type="InterPro" id="IPR003761">
    <property type="entry name" value="Exonuc_VII_S"/>
</dbReference>
<evidence type="ECO:0000256" key="4">
    <source>
        <dbReference type="ARBA" id="ARBA00022801"/>
    </source>
</evidence>
<comment type="similarity">
    <text evidence="1 6">Belongs to the XseB family.</text>
</comment>
<dbReference type="PANTHER" id="PTHR34137">
    <property type="entry name" value="EXODEOXYRIBONUCLEASE 7 SMALL SUBUNIT"/>
    <property type="match status" value="1"/>
</dbReference>
<keyword evidence="2 6" id="KW-0963">Cytoplasm</keyword>
<dbReference type="Proteomes" id="UP000235836">
    <property type="component" value="Unassembled WGS sequence"/>
</dbReference>
<protein>
    <recommendedName>
        <fullName evidence="6">Exodeoxyribonuclease 7 small subunit</fullName>
        <ecNumber evidence="6">3.1.11.6</ecNumber>
    </recommendedName>
    <alternativeName>
        <fullName evidence="6">Exodeoxyribonuclease VII small subunit</fullName>
        <shortName evidence="6">Exonuclease VII small subunit</shortName>
    </alternativeName>
</protein>
<comment type="catalytic activity">
    <reaction evidence="6">
        <text>Exonucleolytic cleavage in either 5'- to 3'- or 3'- to 5'-direction to yield nucleoside 5'-phosphates.</text>
        <dbReference type="EC" id="3.1.11.6"/>
    </reaction>
</comment>
<evidence type="ECO:0000256" key="6">
    <source>
        <dbReference type="HAMAP-Rule" id="MF_00337"/>
    </source>
</evidence>
<dbReference type="NCBIfam" id="NF002139">
    <property type="entry name" value="PRK00977.1-3"/>
    <property type="match status" value="1"/>
</dbReference>
<dbReference type="GO" id="GO:0009318">
    <property type="term" value="C:exodeoxyribonuclease VII complex"/>
    <property type="evidence" value="ECO:0007669"/>
    <property type="project" value="UniProtKB-UniRule"/>
</dbReference>
<comment type="subunit">
    <text evidence="6">Heterooligomer composed of large and small subunits.</text>
</comment>
<keyword evidence="9" id="KW-1185">Reference proteome</keyword>
<dbReference type="NCBIfam" id="TIGR01280">
    <property type="entry name" value="xseB"/>
    <property type="match status" value="1"/>
</dbReference>
<keyword evidence="4 6" id="KW-0378">Hydrolase</keyword>
<comment type="caution">
    <text evidence="8">The sequence shown here is derived from an EMBL/GenBank/DDBJ whole genome shotgun (WGS) entry which is preliminary data.</text>
</comment>
<dbReference type="SUPFAM" id="SSF116842">
    <property type="entry name" value="XseB-like"/>
    <property type="match status" value="1"/>
</dbReference>
<evidence type="ECO:0000256" key="2">
    <source>
        <dbReference type="ARBA" id="ARBA00022490"/>
    </source>
</evidence>
<feature type="region of interest" description="Disordered" evidence="7">
    <location>
        <begin position="77"/>
        <end position="113"/>
    </location>
</feature>
<name>A0A2N6T848_9CORY</name>
<dbReference type="HAMAP" id="MF_00337">
    <property type="entry name" value="Exonuc_7_S"/>
    <property type="match status" value="1"/>
</dbReference>
<evidence type="ECO:0000313" key="9">
    <source>
        <dbReference type="Proteomes" id="UP000235836"/>
    </source>
</evidence>
<proteinExistence type="inferred from homology"/>
<dbReference type="Gene3D" id="1.10.287.1040">
    <property type="entry name" value="Exonuclease VII, small subunit"/>
    <property type="match status" value="1"/>
</dbReference>
<feature type="compositionally biased region" description="Basic and acidic residues" evidence="7">
    <location>
        <begin position="93"/>
        <end position="107"/>
    </location>
</feature>
<keyword evidence="3 6" id="KW-0540">Nuclease</keyword>
<accession>A0A2N6T848</accession>
<evidence type="ECO:0000256" key="1">
    <source>
        <dbReference type="ARBA" id="ARBA00009998"/>
    </source>
</evidence>
<dbReference type="AlphaFoldDB" id="A0A2N6T848"/>
<dbReference type="GO" id="GO:0006308">
    <property type="term" value="P:DNA catabolic process"/>
    <property type="evidence" value="ECO:0007669"/>
    <property type="project" value="UniProtKB-UniRule"/>
</dbReference>
<dbReference type="GO" id="GO:0008855">
    <property type="term" value="F:exodeoxyribonuclease VII activity"/>
    <property type="evidence" value="ECO:0007669"/>
    <property type="project" value="UniProtKB-UniRule"/>
</dbReference>
<reference evidence="8 9" key="1">
    <citation type="submission" date="2017-09" db="EMBL/GenBank/DDBJ databases">
        <title>Bacterial strain isolated from the female urinary microbiota.</title>
        <authorList>
            <person name="Thomas-White K."/>
            <person name="Kumar N."/>
            <person name="Forster S."/>
            <person name="Putonti C."/>
            <person name="Lawley T."/>
            <person name="Wolfe A.J."/>
        </authorList>
    </citation>
    <scope>NUCLEOTIDE SEQUENCE [LARGE SCALE GENOMIC DNA]</scope>
    <source>
        <strain evidence="8 9">UMB0792</strain>
    </source>
</reference>
<keyword evidence="5 6" id="KW-0269">Exonuclease</keyword>
<comment type="subcellular location">
    <subcellularLocation>
        <location evidence="6">Cytoplasm</location>
    </subcellularLocation>
</comment>
<dbReference type="Pfam" id="PF02609">
    <property type="entry name" value="Exonuc_VII_S"/>
    <property type="match status" value="1"/>
</dbReference>
<evidence type="ECO:0000256" key="5">
    <source>
        <dbReference type="ARBA" id="ARBA00022839"/>
    </source>
</evidence>